<gene>
    <name evidence="1" type="ORF">SAMN02745129_2305</name>
</gene>
<dbReference type="AlphaFoldDB" id="A0A1M5TWK0"/>
<dbReference type="Proteomes" id="UP000184268">
    <property type="component" value="Unassembled WGS sequence"/>
</dbReference>
<organism evidence="1 2">
    <name type="scientific">Ferrimonas marina</name>
    <dbReference type="NCBI Taxonomy" id="299255"/>
    <lineage>
        <taxon>Bacteria</taxon>
        <taxon>Pseudomonadati</taxon>
        <taxon>Pseudomonadota</taxon>
        <taxon>Gammaproteobacteria</taxon>
        <taxon>Alteromonadales</taxon>
        <taxon>Ferrimonadaceae</taxon>
        <taxon>Ferrimonas</taxon>
    </lineage>
</organism>
<protein>
    <submittedName>
        <fullName evidence="1">Uncharacterized protein</fullName>
    </submittedName>
</protein>
<accession>A0A1M5TWK0</accession>
<dbReference type="RefSeq" id="WP_067655899.1">
    <property type="nucleotide sequence ID" value="NZ_FQXG01000003.1"/>
</dbReference>
<reference evidence="1 2" key="1">
    <citation type="submission" date="2016-11" db="EMBL/GenBank/DDBJ databases">
        <authorList>
            <person name="Jaros S."/>
            <person name="Januszkiewicz K."/>
            <person name="Wedrychowicz H."/>
        </authorList>
    </citation>
    <scope>NUCLEOTIDE SEQUENCE [LARGE SCALE GENOMIC DNA]</scope>
    <source>
        <strain evidence="1 2">DSM 16917</strain>
    </source>
</reference>
<name>A0A1M5TWK0_9GAMM</name>
<proteinExistence type="predicted"/>
<keyword evidence="2" id="KW-1185">Reference proteome</keyword>
<sequence length="340" mass="38673">MESINNWQQLSEALDLDNRGNALAYVEFVPLHASGNYGVHLNDLGEAERAALCANAPGIAAQSVCRNDPDVTFGETLNFPFERGDFMKLVTRLLWQQIADWLREAYSIHDQAALDFCCSFFNDDKLLEKALARKDFEVLVEDIDGCHYHPYYDDGEWLQNWVGIGFAYDGDEDCLSIVFSDFDGSDWDNDRYPLPEEWAYVQNKIRALEQPTDLTEYYQWVLEHGEDPLDQGPAVRGWCDIAVEVCCEAEGTFRVESVQAAWRNPELPALTAESLLVFWSTEEFEWREGQVVPTKLGVENLTSVGMKPGELRSFDLAGLESLPGDLYQQRLKAWAQEQLS</sequence>
<dbReference type="EMBL" id="FQXG01000003">
    <property type="protein sequence ID" value="SHH55099.1"/>
    <property type="molecule type" value="Genomic_DNA"/>
</dbReference>
<evidence type="ECO:0000313" key="1">
    <source>
        <dbReference type="EMBL" id="SHH55099.1"/>
    </source>
</evidence>
<evidence type="ECO:0000313" key="2">
    <source>
        <dbReference type="Proteomes" id="UP000184268"/>
    </source>
</evidence>